<dbReference type="PANTHER" id="PTHR24177">
    <property type="entry name" value="CASKIN"/>
    <property type="match status" value="1"/>
</dbReference>
<feature type="transmembrane region" description="Helical" evidence="2">
    <location>
        <begin position="438"/>
        <end position="459"/>
    </location>
</feature>
<comment type="caution">
    <text evidence="4">The sequence shown here is derived from an EMBL/GenBank/DDBJ whole genome shotgun (WGS) entry which is preliminary data.</text>
</comment>
<evidence type="ECO:0000256" key="1">
    <source>
        <dbReference type="PROSITE-ProRule" id="PRU00023"/>
    </source>
</evidence>
<evidence type="ECO:0000313" key="5">
    <source>
        <dbReference type="Proteomes" id="UP001187471"/>
    </source>
</evidence>
<dbReference type="PANTHER" id="PTHR24177:SF343">
    <property type="entry name" value="PROTEIN ACCELERATED CELL DEATH 6-LIKE"/>
    <property type="match status" value="1"/>
</dbReference>
<accession>A0AA88QUY9</accession>
<evidence type="ECO:0000313" key="4">
    <source>
        <dbReference type="EMBL" id="KAK2975372.1"/>
    </source>
</evidence>
<dbReference type="GO" id="GO:0016020">
    <property type="term" value="C:membrane"/>
    <property type="evidence" value="ECO:0007669"/>
    <property type="project" value="TreeGrafter"/>
</dbReference>
<feature type="transmembrane region" description="Helical" evidence="2">
    <location>
        <begin position="471"/>
        <end position="500"/>
    </location>
</feature>
<dbReference type="Proteomes" id="UP001187471">
    <property type="component" value="Unassembled WGS sequence"/>
</dbReference>
<dbReference type="InterPro" id="IPR036770">
    <property type="entry name" value="Ankyrin_rpt-contain_sf"/>
</dbReference>
<dbReference type="Pfam" id="PF12796">
    <property type="entry name" value="Ank_2"/>
    <property type="match status" value="1"/>
</dbReference>
<evidence type="ECO:0000256" key="2">
    <source>
        <dbReference type="SAM" id="Phobius"/>
    </source>
</evidence>
<dbReference type="AlphaFoldDB" id="A0AA88QUY9"/>
<reference evidence="4" key="1">
    <citation type="submission" date="2022-12" db="EMBL/GenBank/DDBJ databases">
        <title>Draft genome assemblies for two species of Escallonia (Escalloniales).</title>
        <authorList>
            <person name="Chanderbali A."/>
            <person name="Dervinis C."/>
            <person name="Anghel I."/>
            <person name="Soltis D."/>
            <person name="Soltis P."/>
            <person name="Zapata F."/>
        </authorList>
    </citation>
    <scope>NUCLEOTIDE SEQUENCE</scope>
    <source>
        <strain evidence="4">UCBG92.1500</strain>
        <tissue evidence="4">Leaf</tissue>
    </source>
</reference>
<dbReference type="Pfam" id="PF13962">
    <property type="entry name" value="PGG"/>
    <property type="match status" value="1"/>
</dbReference>
<keyword evidence="2" id="KW-1133">Transmembrane helix</keyword>
<gene>
    <name evidence="4" type="ORF">RJ640_012383</name>
</gene>
<keyword evidence="2" id="KW-0472">Membrane</keyword>
<organism evidence="4 5">
    <name type="scientific">Escallonia rubra</name>
    <dbReference type="NCBI Taxonomy" id="112253"/>
    <lineage>
        <taxon>Eukaryota</taxon>
        <taxon>Viridiplantae</taxon>
        <taxon>Streptophyta</taxon>
        <taxon>Embryophyta</taxon>
        <taxon>Tracheophyta</taxon>
        <taxon>Spermatophyta</taxon>
        <taxon>Magnoliopsida</taxon>
        <taxon>eudicotyledons</taxon>
        <taxon>Gunneridae</taxon>
        <taxon>Pentapetalae</taxon>
        <taxon>asterids</taxon>
        <taxon>campanulids</taxon>
        <taxon>Escalloniales</taxon>
        <taxon>Escalloniaceae</taxon>
        <taxon>Escallonia</taxon>
    </lineage>
</organism>
<evidence type="ECO:0000259" key="3">
    <source>
        <dbReference type="Pfam" id="PF13962"/>
    </source>
</evidence>
<keyword evidence="5" id="KW-1185">Reference proteome</keyword>
<keyword evidence="2" id="KW-0812">Transmembrane</keyword>
<dbReference type="PROSITE" id="PS50297">
    <property type="entry name" value="ANK_REP_REGION"/>
    <property type="match status" value="1"/>
</dbReference>
<keyword evidence="1" id="KW-0040">ANK repeat</keyword>
<dbReference type="EMBL" id="JAVXUO010002200">
    <property type="protein sequence ID" value="KAK2975372.1"/>
    <property type="molecule type" value="Genomic_DNA"/>
</dbReference>
<feature type="domain" description="PGG" evidence="3">
    <location>
        <begin position="388"/>
        <end position="496"/>
    </location>
</feature>
<feature type="transmembrane region" description="Helical" evidence="2">
    <location>
        <begin position="512"/>
        <end position="535"/>
    </location>
</feature>
<dbReference type="InterPro" id="IPR002110">
    <property type="entry name" value="Ankyrin_rpt"/>
</dbReference>
<feature type="repeat" description="ANK" evidence="1">
    <location>
        <begin position="114"/>
        <end position="146"/>
    </location>
</feature>
<sequence>MAAWSEGGSKTRAYTLAKEKTEEALDFLCNFWRNEGAEPIDERRHTLLHLLAINGNIDAFKRLFELGLVSSHQVKKRNDKGDTALHEAARFGEEAIAVLMLTKERDLVSMRNTLGETPLYVASAHGKRKLFELLKDFGSDCMTKRDDGCTVLHAAVLGEYYRWAIEIVDSHPDLAHKHKNDGIPAKFIESKAPDQDLEDQDPDGEILVFSKTKRSFWVKKVLGLPGIKHIDAEKQRHILALELAKRLIKLDNCYSDSGTDFPESILENPFLHAIKHGIDEFALEILKENPNVASCYGENGKNIMHIAVEHKCANLYKLLKTTVICKHSMLADIDRQGNTILHLATNTRDRVKRDCSPHLFHLQNVEGKTAEELFKTNHSKLREKAATTIKENNETLMVISTLIVTISFAALFSIPGGFDQNDGSPLFLKMEKQDLQLFITYVGGILFSSLLSLGCLLAIQWSPFHLESFLFVLPALHLLQASALFYATTFTLGTCLQTFILEHFLQSSLNLYMPGLFLCALLVACTFAEGTYLYFKHIVDYVADVLAELYCFRGQEM</sequence>
<dbReference type="InterPro" id="IPR026961">
    <property type="entry name" value="PGG_dom"/>
</dbReference>
<feature type="transmembrane region" description="Helical" evidence="2">
    <location>
        <begin position="396"/>
        <end position="418"/>
    </location>
</feature>
<name>A0AA88QUY9_9ASTE</name>
<dbReference type="PROSITE" id="PS50088">
    <property type="entry name" value="ANK_REPEAT"/>
    <property type="match status" value="1"/>
</dbReference>
<dbReference type="Gene3D" id="1.25.40.20">
    <property type="entry name" value="Ankyrin repeat-containing domain"/>
    <property type="match status" value="2"/>
</dbReference>
<dbReference type="SMART" id="SM00248">
    <property type="entry name" value="ANK"/>
    <property type="match status" value="6"/>
</dbReference>
<protein>
    <recommendedName>
        <fullName evidence="3">PGG domain-containing protein</fullName>
    </recommendedName>
</protein>
<proteinExistence type="predicted"/>
<dbReference type="SUPFAM" id="SSF48403">
    <property type="entry name" value="Ankyrin repeat"/>
    <property type="match status" value="1"/>
</dbReference>